<dbReference type="PROSITE" id="PS50828">
    <property type="entry name" value="SMR"/>
    <property type="match status" value="1"/>
</dbReference>
<feature type="compositionally biased region" description="Polar residues" evidence="1">
    <location>
        <begin position="1"/>
        <end position="13"/>
    </location>
</feature>
<feature type="region of interest" description="Disordered" evidence="1">
    <location>
        <begin position="1"/>
        <end position="35"/>
    </location>
</feature>
<dbReference type="AlphaFoldDB" id="S2JF76"/>
<dbReference type="InterPro" id="IPR002625">
    <property type="entry name" value="Smr_dom"/>
</dbReference>
<keyword evidence="5" id="KW-1185">Reference proteome</keyword>
<feature type="domain" description="Smr" evidence="2">
    <location>
        <begin position="458"/>
        <end position="540"/>
    </location>
</feature>
<dbReference type="SMART" id="SM00463">
    <property type="entry name" value="SMR"/>
    <property type="match status" value="1"/>
</dbReference>
<dbReference type="InterPro" id="IPR013899">
    <property type="entry name" value="DUF1771"/>
</dbReference>
<accession>S2JF76</accession>
<dbReference type="InterPro" id="IPR036063">
    <property type="entry name" value="Smr_dom_sf"/>
</dbReference>
<feature type="compositionally biased region" description="Basic and acidic residues" evidence="1">
    <location>
        <begin position="26"/>
        <end position="35"/>
    </location>
</feature>
<evidence type="ECO:0008006" key="6">
    <source>
        <dbReference type="Google" id="ProtNLM"/>
    </source>
</evidence>
<reference evidence="5" key="1">
    <citation type="submission" date="2013-05" db="EMBL/GenBank/DDBJ databases">
        <title>The Genome sequence of Mucor circinelloides f. circinelloides 1006PhL.</title>
        <authorList>
            <consortium name="The Broad Institute Genomics Platform"/>
            <person name="Cuomo C."/>
            <person name="Earl A."/>
            <person name="Findley K."/>
            <person name="Lee S.C."/>
            <person name="Walker B."/>
            <person name="Young S."/>
            <person name="Zeng Q."/>
            <person name="Gargeya S."/>
            <person name="Fitzgerald M."/>
            <person name="Haas B."/>
            <person name="Abouelleil A."/>
            <person name="Allen A.W."/>
            <person name="Alvarado L."/>
            <person name="Arachchi H.M."/>
            <person name="Berlin A.M."/>
            <person name="Chapman S.B."/>
            <person name="Gainer-Dewar J."/>
            <person name="Goldberg J."/>
            <person name="Griggs A."/>
            <person name="Gujja S."/>
            <person name="Hansen M."/>
            <person name="Howarth C."/>
            <person name="Imamovic A."/>
            <person name="Ireland A."/>
            <person name="Larimer J."/>
            <person name="McCowan C."/>
            <person name="Murphy C."/>
            <person name="Pearson M."/>
            <person name="Poon T.W."/>
            <person name="Priest M."/>
            <person name="Roberts A."/>
            <person name="Saif S."/>
            <person name="Shea T."/>
            <person name="Sisk P."/>
            <person name="Sykes S."/>
            <person name="Wortman J."/>
            <person name="Nusbaum C."/>
            <person name="Birren B."/>
        </authorList>
    </citation>
    <scope>NUCLEOTIDE SEQUENCE [LARGE SCALE GENOMIC DNA]</scope>
    <source>
        <strain evidence="5">1006PhL</strain>
    </source>
</reference>
<protein>
    <recommendedName>
        <fullName evidence="6">Smr domain-containing protein</fullName>
    </recommendedName>
</protein>
<dbReference type="InterPro" id="IPR052772">
    <property type="entry name" value="Endo/PolyKinase_Domain-Protein"/>
</dbReference>
<dbReference type="VEuPathDB" id="FungiDB:HMPREF1544_12114"/>
<dbReference type="SUPFAM" id="SSF46934">
    <property type="entry name" value="UBA-like"/>
    <property type="match status" value="1"/>
</dbReference>
<dbReference type="SUPFAM" id="SSF160443">
    <property type="entry name" value="SMR domain-like"/>
    <property type="match status" value="1"/>
</dbReference>
<feature type="domain" description="CUE" evidence="3">
    <location>
        <begin position="108"/>
        <end position="151"/>
    </location>
</feature>
<evidence type="ECO:0000313" key="4">
    <source>
        <dbReference type="EMBL" id="EPB81178.1"/>
    </source>
</evidence>
<dbReference type="eggNOG" id="KOG2401">
    <property type="taxonomic scope" value="Eukaryota"/>
</dbReference>
<dbReference type="PANTHER" id="PTHR46535">
    <property type="entry name" value="NEDD4-BINDING PROTEIN 2"/>
    <property type="match status" value="1"/>
</dbReference>
<dbReference type="GO" id="GO:0043130">
    <property type="term" value="F:ubiquitin binding"/>
    <property type="evidence" value="ECO:0007669"/>
    <property type="project" value="InterPro"/>
</dbReference>
<evidence type="ECO:0000259" key="2">
    <source>
        <dbReference type="PROSITE" id="PS50828"/>
    </source>
</evidence>
<organism evidence="4 5">
    <name type="scientific">Mucor circinelloides f. circinelloides (strain 1006PhL)</name>
    <name type="common">Mucormycosis agent</name>
    <name type="synonym">Calyptromyces circinelloides</name>
    <dbReference type="NCBI Taxonomy" id="1220926"/>
    <lineage>
        <taxon>Eukaryota</taxon>
        <taxon>Fungi</taxon>
        <taxon>Fungi incertae sedis</taxon>
        <taxon>Mucoromycota</taxon>
        <taxon>Mucoromycotina</taxon>
        <taxon>Mucoromycetes</taxon>
        <taxon>Mucorales</taxon>
        <taxon>Mucorineae</taxon>
        <taxon>Mucoraceae</taxon>
        <taxon>Mucor</taxon>
    </lineage>
</organism>
<dbReference type="Proteomes" id="UP000014254">
    <property type="component" value="Unassembled WGS sequence"/>
</dbReference>
<dbReference type="EMBL" id="KE124201">
    <property type="protein sequence ID" value="EPB81178.1"/>
    <property type="molecule type" value="Genomic_DNA"/>
</dbReference>
<dbReference type="Gene3D" id="3.30.1370.110">
    <property type="match status" value="1"/>
</dbReference>
<dbReference type="Pfam" id="PF02845">
    <property type="entry name" value="CUE"/>
    <property type="match status" value="1"/>
</dbReference>
<dbReference type="PANTHER" id="PTHR46535:SF1">
    <property type="entry name" value="NEDD4-BINDING PROTEIN 2"/>
    <property type="match status" value="1"/>
</dbReference>
<dbReference type="PROSITE" id="PS51140">
    <property type="entry name" value="CUE"/>
    <property type="match status" value="1"/>
</dbReference>
<dbReference type="OrthoDB" id="3231855at2759"/>
<evidence type="ECO:0000259" key="3">
    <source>
        <dbReference type="PROSITE" id="PS51140"/>
    </source>
</evidence>
<dbReference type="STRING" id="1220926.S2JF76"/>
<proteinExistence type="predicted"/>
<dbReference type="InterPro" id="IPR003892">
    <property type="entry name" value="CUE"/>
</dbReference>
<sequence length="543" mass="61979">MGRLQDNQYSALQDQPKRKHANKAKQKQDREKDEAKLQATFCPPLDPSLIQAIWNDSFNYDSSFEILSSLAKEAEQALDQQDVLASMEQLELGGSETATNTTATTTESEDENINFLFTCFPTFPLQVLEDALKSQDNDVEKATDVLLNREFIQQVERQGDIIEPKEHNKVKNMNTMKKKVKAKPKASTVWSSGQLPTIMAQEEEDAYNDMATVPFNVWHQYDVTVNKLGHYFPKVPKYTIAACVQHCRGNEIASVKAIIEKHPDEKPEHELTWAAVKDFNHVKEELEAIMVDRTPQDIARVALGVIINCKDQNKTLDQMVQIGIEHFLSFDVNQLALEARLKKMAKESEMIRAKQKKKEMPVIPEYLLMNNQRDYIEDDPEECRDIAMQLIMERNELFRKAAAAYRQAKNKGPGEGGIAFFYSDNARQIDSRAKDWNMRAARASVRGHRLRQNDDHLLDLHGLTVAEAQVLVREGVNQWYSRSQMQSSRLQFRPLKIITGAGKHSQYGESKLLPSTLKILKNEGWLYDMPHPGCIYVKGAKAK</sequence>
<dbReference type="Pfam" id="PF08590">
    <property type="entry name" value="DUF1771"/>
    <property type="match status" value="1"/>
</dbReference>
<dbReference type="CDD" id="cd14279">
    <property type="entry name" value="CUE"/>
    <property type="match status" value="1"/>
</dbReference>
<dbReference type="SMART" id="SM01162">
    <property type="entry name" value="DUF1771"/>
    <property type="match status" value="1"/>
</dbReference>
<dbReference type="GO" id="GO:0005634">
    <property type="term" value="C:nucleus"/>
    <property type="evidence" value="ECO:0007669"/>
    <property type="project" value="TreeGrafter"/>
</dbReference>
<dbReference type="GO" id="GO:0004519">
    <property type="term" value="F:endonuclease activity"/>
    <property type="evidence" value="ECO:0007669"/>
    <property type="project" value="TreeGrafter"/>
</dbReference>
<gene>
    <name evidence="4" type="ORF">HMPREF1544_12114</name>
</gene>
<dbReference type="OMA" id="ELENEYC"/>
<name>S2JF76_MUCC1</name>
<dbReference type="InParanoid" id="S2JF76"/>
<evidence type="ECO:0000313" key="5">
    <source>
        <dbReference type="Proteomes" id="UP000014254"/>
    </source>
</evidence>
<evidence type="ECO:0000256" key="1">
    <source>
        <dbReference type="SAM" id="MobiDB-lite"/>
    </source>
</evidence>
<dbReference type="InterPro" id="IPR009060">
    <property type="entry name" value="UBA-like_sf"/>
</dbReference>